<proteinExistence type="predicted"/>
<name>A0ABS2FAC6_9BACE</name>
<dbReference type="InterPro" id="IPR037081">
    <property type="entry name" value="Hyp_TM1506"/>
</dbReference>
<organism evidence="1 2">
    <name type="scientific">Bacteroides caecicola</name>
    <dbReference type="NCBI Taxonomy" id="1462569"/>
    <lineage>
        <taxon>Bacteria</taxon>
        <taxon>Pseudomonadati</taxon>
        <taxon>Bacteroidota</taxon>
        <taxon>Bacteroidia</taxon>
        <taxon>Bacteroidales</taxon>
        <taxon>Bacteroidaceae</taxon>
        <taxon>Bacteroides</taxon>
    </lineage>
</organism>
<protein>
    <submittedName>
        <fullName evidence="1">DUF1893 domain-containing protein</fullName>
    </submittedName>
</protein>
<dbReference type="Pfam" id="PF08973">
    <property type="entry name" value="TM1506"/>
    <property type="match status" value="1"/>
</dbReference>
<dbReference type="EMBL" id="JACJKJ010000013">
    <property type="protein sequence ID" value="MBM6806983.1"/>
    <property type="molecule type" value="Genomic_DNA"/>
</dbReference>
<comment type="caution">
    <text evidence="1">The sequence shown here is derived from an EMBL/GenBank/DDBJ whole genome shotgun (WGS) entry which is preliminary data.</text>
</comment>
<dbReference type="Gene3D" id="3.40.140.30">
    <property type="entry name" value="Hypothetical protein TM1506"/>
    <property type="match status" value="1"/>
</dbReference>
<dbReference type="Proteomes" id="UP000782117">
    <property type="component" value="Unassembled WGS sequence"/>
</dbReference>
<sequence length="140" mass="15298">MEEIKRILHEGNYSCVIKNAYGIHTYTQRGVADLYDLYTQKPEYLKDASIADKVIGKGAAALMVLGGITNVYADVISTPARRLLEDTGAKVTCGEEVPFIINRAKNGRCPLETACGDLTSAQEMLPIIINFATKMLAKSK</sequence>
<dbReference type="RefSeq" id="WP_204500889.1">
    <property type="nucleotide sequence ID" value="NZ_JACJKJ010000013.1"/>
</dbReference>
<reference evidence="1 2" key="1">
    <citation type="journal article" date="2021" name="Sci. Rep.">
        <title>The distribution of antibiotic resistance genes in chicken gut microbiota commensals.</title>
        <authorList>
            <person name="Juricova H."/>
            <person name="Matiasovicova J."/>
            <person name="Kubasova T."/>
            <person name="Cejkova D."/>
            <person name="Rychlik I."/>
        </authorList>
    </citation>
    <scope>NUCLEOTIDE SEQUENCE [LARGE SCALE GENOMIC DNA]</scope>
    <source>
        <strain evidence="1 2">An768</strain>
    </source>
</reference>
<gene>
    <name evidence="1" type="ORF">H6A24_10850</name>
</gene>
<dbReference type="SUPFAM" id="SSF53927">
    <property type="entry name" value="Cytidine deaminase-like"/>
    <property type="match status" value="1"/>
</dbReference>
<evidence type="ECO:0000313" key="1">
    <source>
        <dbReference type="EMBL" id="MBM6806983.1"/>
    </source>
</evidence>
<evidence type="ECO:0000313" key="2">
    <source>
        <dbReference type="Proteomes" id="UP000782117"/>
    </source>
</evidence>
<keyword evidence="2" id="KW-1185">Reference proteome</keyword>
<accession>A0ABS2FAC6</accession>
<dbReference type="InterPro" id="IPR015067">
    <property type="entry name" value="DUF1893_TM1506-like"/>
</dbReference>
<dbReference type="InterPro" id="IPR016193">
    <property type="entry name" value="Cytidine_deaminase-like"/>
</dbReference>